<protein>
    <recommendedName>
        <fullName evidence="6">Integral membrane bound transporter domain-containing protein</fullName>
    </recommendedName>
</protein>
<feature type="transmembrane region" description="Helical" evidence="5">
    <location>
        <begin position="71"/>
        <end position="93"/>
    </location>
</feature>
<dbReference type="InterPro" id="IPR049453">
    <property type="entry name" value="Memb_transporter_dom"/>
</dbReference>
<evidence type="ECO:0000256" key="1">
    <source>
        <dbReference type="ARBA" id="ARBA00004141"/>
    </source>
</evidence>
<evidence type="ECO:0000256" key="2">
    <source>
        <dbReference type="ARBA" id="ARBA00022692"/>
    </source>
</evidence>
<dbReference type="Pfam" id="PF13515">
    <property type="entry name" value="FUSC_2"/>
    <property type="match status" value="1"/>
</dbReference>
<feature type="transmembrane region" description="Helical" evidence="5">
    <location>
        <begin position="196"/>
        <end position="215"/>
    </location>
</feature>
<feature type="transmembrane region" description="Helical" evidence="5">
    <location>
        <begin position="99"/>
        <end position="118"/>
    </location>
</feature>
<reference evidence="7 8" key="1">
    <citation type="submission" date="2020-03" db="EMBL/GenBank/DDBJ databases">
        <authorList>
            <consortium name="Genoscope - CEA"/>
            <person name="William W."/>
        </authorList>
    </citation>
    <scope>NUCLEOTIDE SEQUENCE [LARGE SCALE GENOMIC DNA]</scope>
    <source>
        <strain evidence="8">DSM 16959</strain>
    </source>
</reference>
<keyword evidence="8" id="KW-1185">Reference proteome</keyword>
<feature type="transmembrane region" description="Helical" evidence="5">
    <location>
        <begin position="165"/>
        <end position="184"/>
    </location>
</feature>
<dbReference type="Proteomes" id="UP000515733">
    <property type="component" value="Chromosome"/>
</dbReference>
<gene>
    <name evidence="7" type="ORF">DENOEST_0935</name>
</gene>
<comment type="subcellular location">
    <subcellularLocation>
        <location evidence="1">Membrane</location>
        <topology evidence="1">Multi-pass membrane protein</topology>
    </subcellularLocation>
</comment>
<organism evidence="7 8">
    <name type="scientific">Denitratisoma oestradiolicum</name>
    <dbReference type="NCBI Taxonomy" id="311182"/>
    <lineage>
        <taxon>Bacteria</taxon>
        <taxon>Pseudomonadati</taxon>
        <taxon>Pseudomonadota</taxon>
        <taxon>Betaproteobacteria</taxon>
        <taxon>Nitrosomonadales</taxon>
        <taxon>Sterolibacteriaceae</taxon>
        <taxon>Denitratisoma</taxon>
    </lineage>
</organism>
<proteinExistence type="predicted"/>
<accession>A0A6S6XTK7</accession>
<keyword evidence="4 5" id="KW-0472">Membrane</keyword>
<keyword evidence="3 5" id="KW-1133">Transmembrane helix</keyword>
<dbReference type="EMBL" id="LR778301">
    <property type="protein sequence ID" value="CAB1368100.1"/>
    <property type="molecule type" value="Genomic_DNA"/>
</dbReference>
<evidence type="ECO:0000313" key="8">
    <source>
        <dbReference type="Proteomes" id="UP000515733"/>
    </source>
</evidence>
<keyword evidence="2 5" id="KW-0812">Transmembrane</keyword>
<dbReference type="GO" id="GO:0016020">
    <property type="term" value="C:membrane"/>
    <property type="evidence" value="ECO:0007669"/>
    <property type="project" value="UniProtKB-SubCell"/>
</dbReference>
<evidence type="ECO:0000256" key="4">
    <source>
        <dbReference type="ARBA" id="ARBA00023136"/>
    </source>
</evidence>
<evidence type="ECO:0000259" key="6">
    <source>
        <dbReference type="Pfam" id="PF13515"/>
    </source>
</evidence>
<evidence type="ECO:0000256" key="3">
    <source>
        <dbReference type="ARBA" id="ARBA00022989"/>
    </source>
</evidence>
<name>A0A6S6XTK7_9PROT</name>
<feature type="transmembrane region" description="Helical" evidence="5">
    <location>
        <begin position="130"/>
        <end position="159"/>
    </location>
</feature>
<dbReference type="KEGG" id="doe:DENOEST_0935"/>
<feature type="transmembrane region" description="Helical" evidence="5">
    <location>
        <begin position="27"/>
        <end position="50"/>
    </location>
</feature>
<evidence type="ECO:0000313" key="7">
    <source>
        <dbReference type="EMBL" id="CAB1368100.1"/>
    </source>
</evidence>
<feature type="domain" description="Integral membrane bound transporter" evidence="6">
    <location>
        <begin position="86"/>
        <end position="212"/>
    </location>
</feature>
<sequence>MIGPPGSLFFVMAAAIGAYSPIEVLQLPLFVGLLTMGCLLACLIAFFYSIHILRRQAPQPTSPLPPATFDYVVFDSVVIGVFVGISLALAQALQMERAYWVPVSCLAVIQGASLRMVWTKQVHRTVGTGLGLLLAWALLSLPLDKWSVSLIMMVLAFLIETLVVRHYGLAVIFITPLTILLAEATRLGHGPLDTLLMARLLDTVLGAVVGLIGGVCLHSPRFRTVVGRQLRRLSPSRLLR</sequence>
<dbReference type="AlphaFoldDB" id="A0A6S6XTK7"/>
<evidence type="ECO:0000256" key="5">
    <source>
        <dbReference type="SAM" id="Phobius"/>
    </source>
</evidence>